<dbReference type="Proteomes" id="UP000219281">
    <property type="component" value="Unassembled WGS sequence"/>
</dbReference>
<dbReference type="EMBL" id="OCMT01000004">
    <property type="protein sequence ID" value="SOD19641.1"/>
    <property type="molecule type" value="Genomic_DNA"/>
</dbReference>
<dbReference type="RefSeq" id="WP_097133169.1">
    <property type="nucleotide sequence ID" value="NZ_OCMT01000004.1"/>
</dbReference>
<gene>
    <name evidence="1" type="ORF">SAMN06297358_3346</name>
</gene>
<keyword evidence="2" id="KW-1185">Reference proteome</keyword>
<name>A0A286ACL6_9SPHI</name>
<dbReference type="Pfam" id="PF07617">
    <property type="entry name" value="DUF1579"/>
    <property type="match status" value="1"/>
</dbReference>
<sequence length="166" mass="18726">MSKSKFEISKEGGPHLRLLSLVGNWDGSTRTWFEKDVLADESATTSKIIGLLNKRFIRYEYRGTINGKTHEGLMVWGFDLGNNKCVCSWIDSFHMGTGIMFSEGSETSNGFSVTGQYSNSEMPEPWGWRTELEIINSDQFILRAYNISPTGEEAKAVETINLRIDL</sequence>
<dbReference type="AlphaFoldDB" id="A0A286ACL6"/>
<accession>A0A286ACL6</accession>
<proteinExistence type="predicted"/>
<evidence type="ECO:0008006" key="3">
    <source>
        <dbReference type="Google" id="ProtNLM"/>
    </source>
</evidence>
<organism evidence="1 2">
    <name type="scientific">Pedobacter xixiisoli</name>
    <dbReference type="NCBI Taxonomy" id="1476464"/>
    <lineage>
        <taxon>Bacteria</taxon>
        <taxon>Pseudomonadati</taxon>
        <taxon>Bacteroidota</taxon>
        <taxon>Sphingobacteriia</taxon>
        <taxon>Sphingobacteriales</taxon>
        <taxon>Sphingobacteriaceae</taxon>
        <taxon>Pedobacter</taxon>
    </lineage>
</organism>
<reference evidence="2" key="1">
    <citation type="submission" date="2017-09" db="EMBL/GenBank/DDBJ databases">
        <authorList>
            <person name="Varghese N."/>
            <person name="Submissions S."/>
        </authorList>
    </citation>
    <scope>NUCLEOTIDE SEQUENCE [LARGE SCALE GENOMIC DNA]</scope>
    <source>
        <strain evidence="2">CGMCC 1.12803</strain>
    </source>
</reference>
<dbReference type="InterPro" id="IPR011473">
    <property type="entry name" value="DUF1579"/>
</dbReference>
<dbReference type="OrthoDB" id="277821at2"/>
<evidence type="ECO:0000313" key="2">
    <source>
        <dbReference type="Proteomes" id="UP000219281"/>
    </source>
</evidence>
<protein>
    <recommendedName>
        <fullName evidence="3">DUF1579 domain-containing protein</fullName>
    </recommendedName>
</protein>
<evidence type="ECO:0000313" key="1">
    <source>
        <dbReference type="EMBL" id="SOD19641.1"/>
    </source>
</evidence>